<evidence type="ECO:0000256" key="2">
    <source>
        <dbReference type="ARBA" id="ARBA00022603"/>
    </source>
</evidence>
<evidence type="ECO:0000259" key="5">
    <source>
        <dbReference type="Pfam" id="PF01555"/>
    </source>
</evidence>
<evidence type="ECO:0000256" key="3">
    <source>
        <dbReference type="ARBA" id="ARBA00022679"/>
    </source>
</evidence>
<comment type="caution">
    <text evidence="6">The sequence shown here is derived from an EMBL/GenBank/DDBJ whole genome shotgun (WGS) entry which is preliminary data.</text>
</comment>
<dbReference type="PRINTS" id="PR00506">
    <property type="entry name" value="D21N6MTFRASE"/>
</dbReference>
<dbReference type="SUPFAM" id="SSF53335">
    <property type="entry name" value="S-adenosyl-L-methionine-dependent methyltransferases"/>
    <property type="match status" value="1"/>
</dbReference>
<organism evidence="6 7">
    <name type="scientific">Candidatus Blackburnbacteria bacterium RIFCSPLOWO2_01_FULL_40_20</name>
    <dbReference type="NCBI Taxonomy" id="1797519"/>
    <lineage>
        <taxon>Bacteria</taxon>
        <taxon>Candidatus Blackburniibacteriota</taxon>
    </lineage>
</organism>
<feature type="domain" description="DNA methylase N-4/N-6" evidence="5">
    <location>
        <begin position="115"/>
        <end position="457"/>
    </location>
</feature>
<comment type="similarity">
    <text evidence="1">Belongs to the N(4)/N(6)-methyltransferase family.</text>
</comment>
<dbReference type="InterPro" id="IPR002941">
    <property type="entry name" value="DNA_methylase_N4/N6"/>
</dbReference>
<keyword evidence="4" id="KW-0949">S-adenosyl-L-methionine</keyword>
<dbReference type="Pfam" id="PF01555">
    <property type="entry name" value="N6_N4_Mtase"/>
    <property type="match status" value="1"/>
</dbReference>
<keyword evidence="3" id="KW-0808">Transferase</keyword>
<accession>A0A1G1VED2</accession>
<evidence type="ECO:0000313" key="6">
    <source>
        <dbReference type="EMBL" id="OGY13800.1"/>
    </source>
</evidence>
<gene>
    <name evidence="6" type="ORF">A3A77_04910</name>
</gene>
<dbReference type="PIRSF" id="PIRSF015855">
    <property type="entry name" value="TypeIII_Mtase_mKpnI"/>
    <property type="match status" value="1"/>
</dbReference>
<name>A0A1G1VED2_9BACT</name>
<dbReference type="InterPro" id="IPR002295">
    <property type="entry name" value="N4/N6-MTase_EcoPI_Mod-like"/>
</dbReference>
<reference evidence="6 7" key="1">
    <citation type="journal article" date="2016" name="Nat. Commun.">
        <title>Thousands of microbial genomes shed light on interconnected biogeochemical processes in an aquifer system.</title>
        <authorList>
            <person name="Anantharaman K."/>
            <person name="Brown C.T."/>
            <person name="Hug L.A."/>
            <person name="Sharon I."/>
            <person name="Castelle C.J."/>
            <person name="Probst A.J."/>
            <person name="Thomas B.C."/>
            <person name="Singh A."/>
            <person name="Wilkins M.J."/>
            <person name="Karaoz U."/>
            <person name="Brodie E.L."/>
            <person name="Williams K.H."/>
            <person name="Hubbard S.S."/>
            <person name="Banfield J.F."/>
        </authorList>
    </citation>
    <scope>NUCLEOTIDE SEQUENCE [LARGE SCALE GENOMIC DNA]</scope>
</reference>
<protein>
    <recommendedName>
        <fullName evidence="5">DNA methylase N-4/N-6 domain-containing protein</fullName>
    </recommendedName>
</protein>
<dbReference type="GO" id="GO:0003677">
    <property type="term" value="F:DNA binding"/>
    <property type="evidence" value="ECO:0007669"/>
    <property type="project" value="InterPro"/>
</dbReference>
<sequence>MATKPKKVNLTSSNLSEEKLQELRRILPEVFSESKIDWDRLKTVLGDQIDPRIEKFGLSWAGKSSAIQSVLVPSVATLRPDEKESVDFDTTENLFIEGDNLEVLKLLQKAYFEKIKAIYIDPPYNTGSDFVYKDDFKSPVKGYLEQTGQITDEGQRLQTNKETNGRYHSDWLSMMYPRLKLAWNLLRDDGMIFVSIDDHEVHHLRLVMDEVFGEENYINAFLWVNNLKGRQISGSGAAKTYEHVLAYAKKIENVGIFEMAVEKLKALMPASYKGFNYEAESDEGGDFVVKNELYNTNSAFNEETRPNLVFNIHYNFKTKEVKFSSINESANFPGFVKIPPKQNNDGRHKFHAWRWSKDKISNELSDLKFVENGEGAKIYTKIRAYLSTALKDIITDITTSNGASDLKELYDGAKYFDYPKPVDLIKIFISQMEDDGIALDFFAGSGTTAHAVMALNAEDKGTRKFVLVQLPEALDKDSEAFKAGFKTIADLAIDRIRRANKKLAGNGFKVFKLGESNYPENNFDFDPDKSDEENKKAFDVYLAKAKQASLFDAENGLDVVYENILKEGFSLNAKVVEQKVAKNKMYVVTDGERSLLVCLDKRVEPETIKELTGREYKDRMFICIDKALDDTGKANLGLNLELKTI</sequence>
<dbReference type="GO" id="GO:0008170">
    <property type="term" value="F:N-methyltransferase activity"/>
    <property type="evidence" value="ECO:0007669"/>
    <property type="project" value="InterPro"/>
</dbReference>
<dbReference type="PROSITE" id="PS00092">
    <property type="entry name" value="N6_MTASE"/>
    <property type="match status" value="1"/>
</dbReference>
<dbReference type="EMBL" id="MHCC01000009">
    <property type="protein sequence ID" value="OGY13800.1"/>
    <property type="molecule type" value="Genomic_DNA"/>
</dbReference>
<evidence type="ECO:0000256" key="4">
    <source>
        <dbReference type="ARBA" id="ARBA00022691"/>
    </source>
</evidence>
<dbReference type="InterPro" id="IPR029063">
    <property type="entry name" value="SAM-dependent_MTases_sf"/>
</dbReference>
<proteinExistence type="inferred from homology"/>
<evidence type="ECO:0000256" key="1">
    <source>
        <dbReference type="ARBA" id="ARBA00006594"/>
    </source>
</evidence>
<dbReference type="Proteomes" id="UP000178659">
    <property type="component" value="Unassembled WGS sequence"/>
</dbReference>
<evidence type="ECO:0000313" key="7">
    <source>
        <dbReference type="Proteomes" id="UP000178659"/>
    </source>
</evidence>
<dbReference type="GO" id="GO:0032259">
    <property type="term" value="P:methylation"/>
    <property type="evidence" value="ECO:0007669"/>
    <property type="project" value="UniProtKB-KW"/>
</dbReference>
<dbReference type="Gene3D" id="3.40.50.150">
    <property type="entry name" value="Vaccinia Virus protein VP39"/>
    <property type="match status" value="1"/>
</dbReference>
<dbReference type="AlphaFoldDB" id="A0A1G1VED2"/>
<keyword evidence="2" id="KW-0489">Methyltransferase</keyword>
<dbReference type="InterPro" id="IPR002052">
    <property type="entry name" value="DNA_methylase_N6_adenine_CS"/>
</dbReference>